<dbReference type="GO" id="GO:0140359">
    <property type="term" value="F:ABC-type transporter activity"/>
    <property type="evidence" value="ECO:0007669"/>
    <property type="project" value="InterPro"/>
</dbReference>
<dbReference type="SUPFAM" id="SSF50331">
    <property type="entry name" value="MOP-like"/>
    <property type="match status" value="1"/>
</dbReference>
<dbReference type="InterPro" id="IPR012340">
    <property type="entry name" value="NA-bd_OB-fold"/>
</dbReference>
<evidence type="ECO:0000313" key="5">
    <source>
        <dbReference type="EMBL" id="QTD52122.1"/>
    </source>
</evidence>
<accession>A0A8A4TSU8</accession>
<dbReference type="Pfam" id="PF17912">
    <property type="entry name" value="OB_MalK"/>
    <property type="match status" value="1"/>
</dbReference>
<evidence type="ECO:0000256" key="3">
    <source>
        <dbReference type="ARBA" id="ARBA00022840"/>
    </source>
</evidence>
<dbReference type="KEGG" id="scor:J3U87_06575"/>
<dbReference type="CDD" id="cd03301">
    <property type="entry name" value="ABC_MalK_N"/>
    <property type="match status" value="1"/>
</dbReference>
<dbReference type="Proteomes" id="UP000663929">
    <property type="component" value="Chromosome"/>
</dbReference>
<keyword evidence="2" id="KW-0547">Nucleotide-binding</keyword>
<dbReference type="Gene3D" id="2.40.50.100">
    <property type="match status" value="1"/>
</dbReference>
<dbReference type="InterPro" id="IPR008995">
    <property type="entry name" value="Mo/tungstate-bd_C_term_dom"/>
</dbReference>
<keyword evidence="6" id="KW-1185">Reference proteome</keyword>
<dbReference type="InterPro" id="IPR017871">
    <property type="entry name" value="ABC_transporter-like_CS"/>
</dbReference>
<dbReference type="Gene3D" id="3.40.50.300">
    <property type="entry name" value="P-loop containing nucleotide triphosphate hydrolases"/>
    <property type="match status" value="1"/>
</dbReference>
<evidence type="ECO:0000256" key="2">
    <source>
        <dbReference type="ARBA" id="ARBA00022741"/>
    </source>
</evidence>
<reference evidence="5" key="1">
    <citation type="submission" date="2021-03" db="EMBL/GenBank/DDBJ databases">
        <title>Acanthopleuribacteraceae sp. M133.</title>
        <authorList>
            <person name="Wang G."/>
        </authorList>
    </citation>
    <scope>NUCLEOTIDE SEQUENCE</scope>
    <source>
        <strain evidence="5">M133</strain>
    </source>
</reference>
<dbReference type="NCBIfam" id="NF008653">
    <property type="entry name" value="PRK11650.1"/>
    <property type="match status" value="1"/>
</dbReference>
<dbReference type="PANTHER" id="PTHR43875:SF1">
    <property type="entry name" value="OSMOPROTECTIVE COMPOUNDS UPTAKE ATP-BINDING PROTEIN GGTA"/>
    <property type="match status" value="1"/>
</dbReference>
<dbReference type="GO" id="GO:0055052">
    <property type="term" value="C:ATP-binding cassette (ABC) transporter complex, substrate-binding subunit-containing"/>
    <property type="evidence" value="ECO:0007669"/>
    <property type="project" value="TreeGrafter"/>
</dbReference>
<dbReference type="InterPro" id="IPR040582">
    <property type="entry name" value="OB_MalK-like"/>
</dbReference>
<evidence type="ECO:0000259" key="4">
    <source>
        <dbReference type="PROSITE" id="PS50893"/>
    </source>
</evidence>
<name>A0A8A4TSU8_SULCO</name>
<dbReference type="PANTHER" id="PTHR43875">
    <property type="entry name" value="MALTODEXTRIN IMPORT ATP-BINDING PROTEIN MSMX"/>
    <property type="match status" value="1"/>
</dbReference>
<proteinExistence type="predicted"/>
<dbReference type="Pfam" id="PF00005">
    <property type="entry name" value="ABC_tran"/>
    <property type="match status" value="1"/>
</dbReference>
<protein>
    <submittedName>
        <fullName evidence="5">sn-glycerol-3-phosphate ABC transporter ATP-binding protein UgpC</fullName>
    </submittedName>
</protein>
<dbReference type="EMBL" id="CP071793">
    <property type="protein sequence ID" value="QTD52122.1"/>
    <property type="molecule type" value="Genomic_DNA"/>
</dbReference>
<dbReference type="InterPro" id="IPR047641">
    <property type="entry name" value="ABC_transpr_MalK/UgpC-like"/>
</dbReference>
<dbReference type="AlphaFoldDB" id="A0A8A4TSU8"/>
<organism evidence="5 6">
    <name type="scientific">Sulfidibacter corallicola</name>
    <dbReference type="NCBI Taxonomy" id="2818388"/>
    <lineage>
        <taxon>Bacteria</taxon>
        <taxon>Pseudomonadati</taxon>
        <taxon>Acidobacteriota</taxon>
        <taxon>Holophagae</taxon>
        <taxon>Acanthopleuribacterales</taxon>
        <taxon>Acanthopleuribacteraceae</taxon>
        <taxon>Sulfidibacter</taxon>
    </lineage>
</organism>
<dbReference type="Gene3D" id="2.40.50.140">
    <property type="entry name" value="Nucleic acid-binding proteins"/>
    <property type="match status" value="1"/>
</dbReference>
<dbReference type="SMART" id="SM00382">
    <property type="entry name" value="AAA"/>
    <property type="match status" value="1"/>
</dbReference>
<dbReference type="GO" id="GO:0005524">
    <property type="term" value="F:ATP binding"/>
    <property type="evidence" value="ECO:0007669"/>
    <property type="project" value="UniProtKB-KW"/>
</dbReference>
<dbReference type="GO" id="GO:0008643">
    <property type="term" value="P:carbohydrate transport"/>
    <property type="evidence" value="ECO:0007669"/>
    <property type="project" value="InterPro"/>
</dbReference>
<evidence type="ECO:0000256" key="1">
    <source>
        <dbReference type="ARBA" id="ARBA00022448"/>
    </source>
</evidence>
<dbReference type="InterPro" id="IPR027417">
    <property type="entry name" value="P-loop_NTPase"/>
</dbReference>
<keyword evidence="1" id="KW-0813">Transport</keyword>
<evidence type="ECO:0000313" key="6">
    <source>
        <dbReference type="Proteomes" id="UP000663929"/>
    </source>
</evidence>
<dbReference type="RefSeq" id="WP_237382231.1">
    <property type="nucleotide sequence ID" value="NZ_CP071793.1"/>
</dbReference>
<keyword evidence="3 5" id="KW-0067">ATP-binding</keyword>
<gene>
    <name evidence="5" type="primary">ugpC</name>
    <name evidence="5" type="ORF">J3U87_06575</name>
</gene>
<feature type="domain" description="ABC transporter" evidence="4">
    <location>
        <begin position="4"/>
        <end position="234"/>
    </location>
</feature>
<dbReference type="PROSITE" id="PS50893">
    <property type="entry name" value="ABC_TRANSPORTER_2"/>
    <property type="match status" value="1"/>
</dbReference>
<sequence length="362" mass="39819">MAGITMTDLCKRYGSVSVIEGLNLEIRDKEFMVLVGPSGCGKSTVLRMIAGLEDISEGTMKIGDRIVNDMHPKDRDVAMVFQSYALYPHMTVRENISFGLKVRKVPAAEIKKLVDEAATSLGLIDLLDRKPKALSGGQRQRVALGRAIVRKPSVFLFDEPLSNLDAELRVQMRAEISSLQKRLQITSVYVTHDQVEAMTMGHRITVLNGGDVQQVGTPLDLYETPRNLFVARFIGTPPMNIVAGTVKQDGSAVETATLVLPLEGELGNLGQRHRGRKIMVGLRPEHIGSNPEPEVPNAEISCKVEVVEPLGHEVILHGRSGEDRIVAKLHPHHIPETGETLKLSARCDGLHLFDPETELRLT</sequence>
<dbReference type="SUPFAM" id="SSF52540">
    <property type="entry name" value="P-loop containing nucleoside triphosphate hydrolases"/>
    <property type="match status" value="1"/>
</dbReference>
<dbReference type="PROSITE" id="PS00211">
    <property type="entry name" value="ABC_TRANSPORTER_1"/>
    <property type="match status" value="1"/>
</dbReference>
<dbReference type="InterPro" id="IPR003439">
    <property type="entry name" value="ABC_transporter-like_ATP-bd"/>
</dbReference>
<dbReference type="GO" id="GO:0016887">
    <property type="term" value="F:ATP hydrolysis activity"/>
    <property type="evidence" value="ECO:0007669"/>
    <property type="project" value="InterPro"/>
</dbReference>
<dbReference type="InterPro" id="IPR015855">
    <property type="entry name" value="ABC_transpr_MalK-like"/>
</dbReference>
<dbReference type="InterPro" id="IPR003593">
    <property type="entry name" value="AAA+_ATPase"/>
</dbReference>
<dbReference type="FunFam" id="3.40.50.300:FF:000042">
    <property type="entry name" value="Maltose/maltodextrin ABC transporter, ATP-binding protein"/>
    <property type="match status" value="1"/>
</dbReference>